<sequence length="72" mass="8403">MKALLMSRSSLIRGKIRIRMEPVVSLGKKGNLRRRVMEEKRSQNPSRDPRLEEFQNQVERVKVLGAIEVTQK</sequence>
<dbReference type="EMBL" id="EF083733">
    <property type="protein sequence ID" value="ABK23068.1"/>
    <property type="molecule type" value="mRNA"/>
</dbReference>
<accession>A9NR07</accession>
<proteinExistence type="evidence at transcript level"/>
<dbReference type="AlphaFoldDB" id="A9NR07"/>
<protein>
    <submittedName>
        <fullName evidence="1">Uncharacterized protein</fullName>
    </submittedName>
</protein>
<organism evidence="1">
    <name type="scientific">Picea sitchensis</name>
    <name type="common">Sitka spruce</name>
    <name type="synonym">Pinus sitchensis</name>
    <dbReference type="NCBI Taxonomy" id="3332"/>
    <lineage>
        <taxon>Eukaryota</taxon>
        <taxon>Viridiplantae</taxon>
        <taxon>Streptophyta</taxon>
        <taxon>Embryophyta</taxon>
        <taxon>Tracheophyta</taxon>
        <taxon>Spermatophyta</taxon>
        <taxon>Pinopsida</taxon>
        <taxon>Pinidae</taxon>
        <taxon>Conifers I</taxon>
        <taxon>Pinales</taxon>
        <taxon>Pinaceae</taxon>
        <taxon>Picea</taxon>
    </lineage>
</organism>
<evidence type="ECO:0000313" key="1">
    <source>
        <dbReference type="EMBL" id="ABK23068.1"/>
    </source>
</evidence>
<name>A9NR07_PICSI</name>
<reference evidence="1" key="1">
    <citation type="journal article" date="2008" name="BMC Genomics">
        <title>A conifer genomics resource of 200,000 spruce (Picea spp.) ESTs and 6,464 high-quality, sequence-finished full-length cDNAs for Sitka spruce (Picea sitchensis).</title>
        <authorList>
            <person name="Ralph S.G."/>
            <person name="Chun H.J."/>
            <person name="Kolosova N."/>
            <person name="Cooper D."/>
            <person name="Oddy C."/>
            <person name="Ritland C.E."/>
            <person name="Kirkpatrick R."/>
            <person name="Moore R."/>
            <person name="Barber S."/>
            <person name="Holt R.A."/>
            <person name="Jones S.J."/>
            <person name="Marra M.A."/>
            <person name="Douglas C.J."/>
            <person name="Ritland K."/>
            <person name="Bohlmann J."/>
        </authorList>
    </citation>
    <scope>NUCLEOTIDE SEQUENCE</scope>
    <source>
        <tissue evidence="1">Bark</tissue>
    </source>
</reference>